<evidence type="ECO:0000256" key="2">
    <source>
        <dbReference type="ARBA" id="ARBA00005967"/>
    </source>
</evidence>
<dbReference type="RefSeq" id="WP_390305311.1">
    <property type="nucleotide sequence ID" value="NZ_JBHRRZ010000015.1"/>
</dbReference>
<evidence type="ECO:0000256" key="10">
    <source>
        <dbReference type="ARBA" id="ARBA00022989"/>
    </source>
</evidence>
<keyword evidence="13" id="KW-0594">Phospholipid biosynthesis</keyword>
<keyword evidence="17" id="KW-1185">Reference proteome</keyword>
<evidence type="ECO:0000256" key="15">
    <source>
        <dbReference type="SAM" id="Phobius"/>
    </source>
</evidence>
<comment type="caution">
    <text evidence="16">The sequence shown here is derived from an EMBL/GenBank/DDBJ whole genome shotgun (WGS) entry which is preliminary data.</text>
</comment>
<feature type="transmembrane region" description="Helical" evidence="15">
    <location>
        <begin position="31"/>
        <end position="49"/>
    </location>
</feature>
<dbReference type="InterPro" id="IPR000829">
    <property type="entry name" value="DAGK"/>
</dbReference>
<keyword evidence="5 16" id="KW-0808">Transferase</keyword>
<keyword evidence="7" id="KW-0547">Nucleotide-binding</keyword>
<evidence type="ECO:0000256" key="7">
    <source>
        <dbReference type="ARBA" id="ARBA00022741"/>
    </source>
</evidence>
<reference evidence="17" key="1">
    <citation type="journal article" date="2019" name="Int. J. Syst. Evol. Microbiol.">
        <title>The Global Catalogue of Microorganisms (GCM) 10K type strain sequencing project: providing services to taxonomists for standard genome sequencing and annotation.</title>
        <authorList>
            <consortium name="The Broad Institute Genomics Platform"/>
            <consortium name="The Broad Institute Genome Sequencing Center for Infectious Disease"/>
            <person name="Wu L."/>
            <person name="Ma J."/>
        </authorList>
    </citation>
    <scope>NUCLEOTIDE SEQUENCE [LARGE SCALE GENOMIC DNA]</scope>
    <source>
        <strain evidence="17">KCTC 13193</strain>
    </source>
</reference>
<dbReference type="EC" id="2.7.1.-" evidence="16"/>
<dbReference type="PROSITE" id="PS01069">
    <property type="entry name" value="DAGK_PROKAR"/>
    <property type="match status" value="1"/>
</dbReference>
<evidence type="ECO:0000256" key="14">
    <source>
        <dbReference type="ARBA" id="ARBA00023264"/>
    </source>
</evidence>
<accession>A0ABV7A628</accession>
<feature type="transmembrane region" description="Helical" evidence="15">
    <location>
        <begin position="55"/>
        <end position="75"/>
    </location>
</feature>
<keyword evidence="14" id="KW-1208">Phospholipid metabolism</keyword>
<evidence type="ECO:0000256" key="12">
    <source>
        <dbReference type="ARBA" id="ARBA00023136"/>
    </source>
</evidence>
<evidence type="ECO:0000256" key="13">
    <source>
        <dbReference type="ARBA" id="ARBA00023209"/>
    </source>
</evidence>
<dbReference type="PANTHER" id="PTHR34299:SF1">
    <property type="entry name" value="DIACYLGLYCEROL KINASE"/>
    <property type="match status" value="1"/>
</dbReference>
<evidence type="ECO:0000256" key="6">
    <source>
        <dbReference type="ARBA" id="ARBA00022692"/>
    </source>
</evidence>
<organism evidence="16 17">
    <name type="scientific">Virgibacillus sediminis</name>
    <dbReference type="NCBI Taxonomy" id="202260"/>
    <lineage>
        <taxon>Bacteria</taxon>
        <taxon>Bacillati</taxon>
        <taxon>Bacillota</taxon>
        <taxon>Bacilli</taxon>
        <taxon>Bacillales</taxon>
        <taxon>Bacillaceae</taxon>
        <taxon>Virgibacillus</taxon>
    </lineage>
</organism>
<comment type="subcellular location">
    <subcellularLocation>
        <location evidence="1">Cell membrane</location>
        <topology evidence="1">Multi-pass membrane protein</topology>
    </subcellularLocation>
</comment>
<keyword evidence="9" id="KW-0067">ATP-binding</keyword>
<dbReference type="EMBL" id="JBHRRZ010000015">
    <property type="protein sequence ID" value="MFC2948386.1"/>
    <property type="molecule type" value="Genomic_DNA"/>
</dbReference>
<dbReference type="PANTHER" id="PTHR34299">
    <property type="entry name" value="DIACYLGLYCEROL KINASE"/>
    <property type="match status" value="1"/>
</dbReference>
<protein>
    <submittedName>
        <fullName evidence="16">Diacylglycerol kinase family protein</fullName>
        <ecNumber evidence="16">2.7.1.-</ecNumber>
    </submittedName>
</protein>
<keyword evidence="10 15" id="KW-1133">Transmembrane helix</keyword>
<keyword evidence="12 15" id="KW-0472">Membrane</keyword>
<feature type="transmembrane region" description="Helical" evidence="15">
    <location>
        <begin position="96"/>
        <end position="117"/>
    </location>
</feature>
<comment type="similarity">
    <text evidence="2">Belongs to the bacterial diacylglycerol kinase family.</text>
</comment>
<dbReference type="Proteomes" id="UP001595387">
    <property type="component" value="Unassembled WGS sequence"/>
</dbReference>
<keyword evidence="11" id="KW-0443">Lipid metabolism</keyword>
<dbReference type="CDD" id="cd14265">
    <property type="entry name" value="UDPK_IM_like"/>
    <property type="match status" value="1"/>
</dbReference>
<evidence type="ECO:0000256" key="5">
    <source>
        <dbReference type="ARBA" id="ARBA00022679"/>
    </source>
</evidence>
<dbReference type="InterPro" id="IPR036945">
    <property type="entry name" value="DAGK_sf"/>
</dbReference>
<evidence type="ECO:0000256" key="8">
    <source>
        <dbReference type="ARBA" id="ARBA00022777"/>
    </source>
</evidence>
<keyword evidence="4" id="KW-0444">Lipid biosynthesis</keyword>
<keyword evidence="6 15" id="KW-0812">Transmembrane</keyword>
<dbReference type="InterPro" id="IPR033717">
    <property type="entry name" value="UDPK"/>
</dbReference>
<evidence type="ECO:0000256" key="4">
    <source>
        <dbReference type="ARBA" id="ARBA00022516"/>
    </source>
</evidence>
<evidence type="ECO:0000313" key="16">
    <source>
        <dbReference type="EMBL" id="MFC2948386.1"/>
    </source>
</evidence>
<evidence type="ECO:0000313" key="17">
    <source>
        <dbReference type="Proteomes" id="UP001595387"/>
    </source>
</evidence>
<keyword evidence="3" id="KW-1003">Cell membrane</keyword>
<evidence type="ECO:0000256" key="1">
    <source>
        <dbReference type="ARBA" id="ARBA00004651"/>
    </source>
</evidence>
<evidence type="ECO:0000256" key="3">
    <source>
        <dbReference type="ARBA" id="ARBA00022475"/>
    </source>
</evidence>
<dbReference type="Pfam" id="PF01219">
    <property type="entry name" value="DAGK_prokar"/>
    <property type="match status" value="1"/>
</dbReference>
<name>A0ABV7A628_9BACI</name>
<evidence type="ECO:0000256" key="11">
    <source>
        <dbReference type="ARBA" id="ARBA00023098"/>
    </source>
</evidence>
<dbReference type="GO" id="GO:0016301">
    <property type="term" value="F:kinase activity"/>
    <property type="evidence" value="ECO:0007669"/>
    <property type="project" value="UniProtKB-KW"/>
</dbReference>
<gene>
    <name evidence="16" type="ORF">ACFODW_08540</name>
</gene>
<keyword evidence="8 16" id="KW-0418">Kinase</keyword>
<proteinExistence type="inferred from homology"/>
<evidence type="ECO:0000256" key="9">
    <source>
        <dbReference type="ARBA" id="ARBA00022840"/>
    </source>
</evidence>
<sequence>MSSVWNDNKKGIGFSHAWAGIRQTLKTEMNFRFHLAAGCIVIFSGFLFKVTRFEWMALILSIGLVLASEIINTAIEKMVDYIKPDIHPSAKAIKDMAAGMVMISAATAAIIGLIVFVPRIGVLLQ</sequence>
<dbReference type="Gene3D" id="1.10.287.3610">
    <property type="match status" value="1"/>
</dbReference>